<evidence type="ECO:0000256" key="1">
    <source>
        <dbReference type="ARBA" id="ARBA00004651"/>
    </source>
</evidence>
<keyword evidence="10" id="KW-1185">Reference proteome</keyword>
<evidence type="ECO:0000313" key="10">
    <source>
        <dbReference type="Proteomes" id="UP000239485"/>
    </source>
</evidence>
<evidence type="ECO:0000256" key="8">
    <source>
        <dbReference type="SAM" id="Phobius"/>
    </source>
</evidence>
<reference evidence="9 10" key="1">
    <citation type="submission" date="2018-02" db="EMBL/GenBank/DDBJ databases">
        <title>Genomic Encyclopedia of Archaeal and Bacterial Type Strains, Phase II (KMG-II): from individual species to whole genera.</title>
        <authorList>
            <person name="Goeker M."/>
        </authorList>
    </citation>
    <scope>NUCLEOTIDE SEQUENCE [LARGE SCALE GENOMIC DNA]</scope>
    <source>
        <strain evidence="9 10">DSM 22857</strain>
    </source>
</reference>
<feature type="transmembrane region" description="Helical" evidence="8">
    <location>
        <begin position="102"/>
        <end position="123"/>
    </location>
</feature>
<feature type="transmembrane region" description="Helical" evidence="8">
    <location>
        <begin position="210"/>
        <end position="238"/>
    </location>
</feature>
<comment type="subcellular location">
    <subcellularLocation>
        <location evidence="1">Cell membrane</location>
        <topology evidence="1">Multi-pass membrane protein</topology>
    </subcellularLocation>
</comment>
<dbReference type="EMBL" id="PTJD01000014">
    <property type="protein sequence ID" value="PPK92486.1"/>
    <property type="molecule type" value="Genomic_DNA"/>
</dbReference>
<feature type="transmembrane region" description="Helical" evidence="8">
    <location>
        <begin position="351"/>
        <end position="371"/>
    </location>
</feature>
<keyword evidence="2" id="KW-1003">Cell membrane</keyword>
<sequence>MSLGSTGAGAGAADGGGGAAPAVRRRPDRGLLCAWLVPALVAALTTAWRYDAKPLWRDEFYTLGTAVREYGVMLRGLRVTDAGMGPWYVLMRPWVLLSQSEAWLRLPSAVAGVLAAALAGLLAHHVVKNHVVKNHVVKNHVVKRHVVEDSVLRAAAPLAGAVAGVLFTLTPIVVRHSQEARPYPVLAACAVATAYGLLRDRGAPRARWLLLWAAAATLAAALHVLTGAPAVLAMVGVAFLAPGRARRRRFLAGGLPPLAVAAAMVAVGMSQAPNRIGEDFPLLRRSLGLWHSYAAAPAALGGLLLLWGAGALALRRCPPVLALLAAGTLAPVAAVVASAAAGQLFEARYTVAAAPALAVLAGVGAAGIAVARRRTAPTAVAALALVGLVAAGQAPRLVAHRQQPFVVDDPRSAAAALAARARPGDAVVFLGNTDRPMLRHHLPAGVGLDDVLLVRDPSVSVSIGGDDLTGPQRAAALAGRERVWVVGTEHFVPWEEMFAGPVRDARAGRALAYGESFGRFRVELWTAP</sequence>
<dbReference type="GO" id="GO:0009103">
    <property type="term" value="P:lipopolysaccharide biosynthetic process"/>
    <property type="evidence" value="ECO:0007669"/>
    <property type="project" value="UniProtKB-ARBA"/>
</dbReference>
<comment type="caution">
    <text evidence="9">The sequence shown here is derived from an EMBL/GenBank/DDBJ whole genome shotgun (WGS) entry which is preliminary data.</text>
</comment>
<feature type="transmembrane region" description="Helical" evidence="8">
    <location>
        <begin position="154"/>
        <end position="174"/>
    </location>
</feature>
<dbReference type="RefSeq" id="WP_104434742.1">
    <property type="nucleotide sequence ID" value="NZ_PTJD01000014.1"/>
</dbReference>
<protein>
    <submittedName>
        <fullName evidence="9">Mannosyltransferase</fullName>
    </submittedName>
</protein>
<evidence type="ECO:0000256" key="3">
    <source>
        <dbReference type="ARBA" id="ARBA00022676"/>
    </source>
</evidence>
<dbReference type="GO" id="GO:0010041">
    <property type="term" value="P:response to iron(III) ion"/>
    <property type="evidence" value="ECO:0007669"/>
    <property type="project" value="TreeGrafter"/>
</dbReference>
<keyword evidence="5 8" id="KW-0812">Transmembrane</keyword>
<feature type="transmembrane region" description="Helical" evidence="8">
    <location>
        <begin position="31"/>
        <end position="50"/>
    </location>
</feature>
<name>A0A2S6IE71_9ACTN</name>
<dbReference type="AlphaFoldDB" id="A0A2S6IE71"/>
<evidence type="ECO:0000256" key="5">
    <source>
        <dbReference type="ARBA" id="ARBA00022692"/>
    </source>
</evidence>
<evidence type="ECO:0000256" key="6">
    <source>
        <dbReference type="ARBA" id="ARBA00022989"/>
    </source>
</evidence>
<gene>
    <name evidence="9" type="ORF">CLV92_11487</name>
</gene>
<evidence type="ECO:0000256" key="4">
    <source>
        <dbReference type="ARBA" id="ARBA00022679"/>
    </source>
</evidence>
<evidence type="ECO:0000256" key="7">
    <source>
        <dbReference type="ARBA" id="ARBA00023136"/>
    </source>
</evidence>
<dbReference type="InterPro" id="IPR050297">
    <property type="entry name" value="LipidA_mod_glycosyltrf_83"/>
</dbReference>
<dbReference type="GO" id="GO:0016763">
    <property type="term" value="F:pentosyltransferase activity"/>
    <property type="evidence" value="ECO:0007669"/>
    <property type="project" value="TreeGrafter"/>
</dbReference>
<organism evidence="9 10">
    <name type="scientific">Kineococcus xinjiangensis</name>
    <dbReference type="NCBI Taxonomy" id="512762"/>
    <lineage>
        <taxon>Bacteria</taxon>
        <taxon>Bacillati</taxon>
        <taxon>Actinomycetota</taxon>
        <taxon>Actinomycetes</taxon>
        <taxon>Kineosporiales</taxon>
        <taxon>Kineosporiaceae</taxon>
        <taxon>Kineococcus</taxon>
    </lineage>
</organism>
<feature type="transmembrane region" description="Helical" evidence="8">
    <location>
        <begin position="250"/>
        <end position="270"/>
    </location>
</feature>
<dbReference type="GO" id="GO:0005886">
    <property type="term" value="C:plasma membrane"/>
    <property type="evidence" value="ECO:0007669"/>
    <property type="project" value="UniProtKB-SubCell"/>
</dbReference>
<dbReference type="Proteomes" id="UP000239485">
    <property type="component" value="Unassembled WGS sequence"/>
</dbReference>
<feature type="transmembrane region" description="Helical" evidence="8">
    <location>
        <begin position="321"/>
        <end position="345"/>
    </location>
</feature>
<dbReference type="PANTHER" id="PTHR33908">
    <property type="entry name" value="MANNOSYLTRANSFERASE YKCB-RELATED"/>
    <property type="match status" value="1"/>
</dbReference>
<keyword evidence="3 9" id="KW-0328">Glycosyltransferase</keyword>
<accession>A0A2S6IE71</accession>
<keyword evidence="6 8" id="KW-1133">Transmembrane helix</keyword>
<evidence type="ECO:0000256" key="2">
    <source>
        <dbReference type="ARBA" id="ARBA00022475"/>
    </source>
</evidence>
<keyword evidence="4 9" id="KW-0808">Transferase</keyword>
<evidence type="ECO:0000313" key="9">
    <source>
        <dbReference type="EMBL" id="PPK92486.1"/>
    </source>
</evidence>
<keyword evidence="7 8" id="KW-0472">Membrane</keyword>
<dbReference type="OrthoDB" id="5318634at2"/>
<dbReference type="PANTHER" id="PTHR33908:SF3">
    <property type="entry name" value="UNDECAPRENYL PHOSPHATE-ALPHA-4-AMINO-4-DEOXY-L-ARABINOSE ARABINOSYL TRANSFERASE"/>
    <property type="match status" value="1"/>
</dbReference>
<feature type="transmembrane region" description="Helical" evidence="8">
    <location>
        <begin position="290"/>
        <end position="314"/>
    </location>
</feature>
<proteinExistence type="predicted"/>